<dbReference type="AlphaFoldDB" id="A0A2P2PCP5"/>
<accession>A0A2P2PCP5</accession>
<organism evidence="1">
    <name type="scientific">Rhizophora mucronata</name>
    <name type="common">Asiatic mangrove</name>
    <dbReference type="NCBI Taxonomy" id="61149"/>
    <lineage>
        <taxon>Eukaryota</taxon>
        <taxon>Viridiplantae</taxon>
        <taxon>Streptophyta</taxon>
        <taxon>Embryophyta</taxon>
        <taxon>Tracheophyta</taxon>
        <taxon>Spermatophyta</taxon>
        <taxon>Magnoliopsida</taxon>
        <taxon>eudicotyledons</taxon>
        <taxon>Gunneridae</taxon>
        <taxon>Pentapetalae</taxon>
        <taxon>rosids</taxon>
        <taxon>fabids</taxon>
        <taxon>Malpighiales</taxon>
        <taxon>Rhizophoraceae</taxon>
        <taxon>Rhizophora</taxon>
    </lineage>
</organism>
<reference evidence="1" key="1">
    <citation type="submission" date="2018-02" db="EMBL/GenBank/DDBJ databases">
        <title>Rhizophora mucronata_Transcriptome.</title>
        <authorList>
            <person name="Meera S.P."/>
            <person name="Sreeshan A."/>
            <person name="Augustine A."/>
        </authorList>
    </citation>
    <scope>NUCLEOTIDE SEQUENCE</scope>
    <source>
        <tissue evidence="1">Leaf</tissue>
    </source>
</reference>
<dbReference type="EMBL" id="GGEC01072011">
    <property type="protein sequence ID" value="MBX52495.1"/>
    <property type="molecule type" value="Transcribed_RNA"/>
</dbReference>
<name>A0A2P2PCP5_RHIMU</name>
<sequence length="31" mass="3409">MFFIVKTDSAVSRCLIEMLCGGAKAYPQQNS</sequence>
<evidence type="ECO:0000313" key="1">
    <source>
        <dbReference type="EMBL" id="MBX52495.1"/>
    </source>
</evidence>
<protein>
    <submittedName>
        <fullName evidence="1">Uncharacterized protein</fullName>
    </submittedName>
</protein>
<proteinExistence type="predicted"/>